<name>A0A0G0Z1I6_9BACT</name>
<evidence type="ECO:0000313" key="1">
    <source>
        <dbReference type="EMBL" id="KKS42614.1"/>
    </source>
</evidence>
<evidence type="ECO:0000313" key="2">
    <source>
        <dbReference type="Proteomes" id="UP000033854"/>
    </source>
</evidence>
<dbReference type="EMBL" id="LCDA01000009">
    <property type="protein sequence ID" value="KKS42614.1"/>
    <property type="molecule type" value="Genomic_DNA"/>
</dbReference>
<gene>
    <name evidence="1" type="ORF">UV06_C0009G0034</name>
</gene>
<dbReference type="AlphaFoldDB" id="A0A0G0Z1I6"/>
<proteinExistence type="predicted"/>
<protein>
    <submittedName>
        <fullName evidence="1">Uncharacterized protein</fullName>
    </submittedName>
</protein>
<reference evidence="1 2" key="1">
    <citation type="journal article" date="2015" name="Nature">
        <title>rRNA introns, odd ribosomes, and small enigmatic genomes across a large radiation of phyla.</title>
        <authorList>
            <person name="Brown C.T."/>
            <person name="Hug L.A."/>
            <person name="Thomas B.C."/>
            <person name="Sharon I."/>
            <person name="Castelle C.J."/>
            <person name="Singh A."/>
            <person name="Wilkins M.J."/>
            <person name="Williams K.H."/>
            <person name="Banfield J.F."/>
        </authorList>
    </citation>
    <scope>NUCLEOTIDE SEQUENCE [LARGE SCALE GENOMIC DNA]</scope>
</reference>
<organism evidence="1 2">
    <name type="scientific">Candidatus Collierbacteria bacterium GW2011_GWA2_42_17</name>
    <dbReference type="NCBI Taxonomy" id="1618378"/>
    <lineage>
        <taxon>Bacteria</taxon>
        <taxon>Candidatus Collieribacteriota</taxon>
    </lineage>
</organism>
<dbReference type="Proteomes" id="UP000033854">
    <property type="component" value="Unassembled WGS sequence"/>
</dbReference>
<sequence length="305" mass="33949">MKIAFLSVLFVLIFVGFAPVSEVSAQNQEAVLDSEVRYNWEGSEAVVSIGSTDRATSLRVISGDKIEDMAVSSLPFWQNKPAEEVKNFSLTDYWGKTYQFSSHNFDVCPLGPNFTFLKKGDGFVVTMENTTMQDIQIILRLGDQSGPAGRMTAAGGGFEVQTAVLYGAVEVLIGDENGPTCATLEWDYREVPAPRVVAVTEKNRMITLVGDNFFPYLGEKFDPESMIVWFIDSDNRLSIAYPIKQIWEMGGTWEPRQIMVKLPENFPAGTFMVKVTLNGKSSANGVFVTVPEIIKYKYFLPLIVK</sequence>
<accession>A0A0G0Z1I6</accession>
<comment type="caution">
    <text evidence="1">The sequence shown here is derived from an EMBL/GenBank/DDBJ whole genome shotgun (WGS) entry which is preliminary data.</text>
</comment>